<protein>
    <submittedName>
        <fullName evidence="1">Uncharacterized protein</fullName>
    </submittedName>
</protein>
<organism evidence="1 2">
    <name type="scientific">Coniosporium uncinatum</name>
    <dbReference type="NCBI Taxonomy" id="93489"/>
    <lineage>
        <taxon>Eukaryota</taxon>
        <taxon>Fungi</taxon>
        <taxon>Dikarya</taxon>
        <taxon>Ascomycota</taxon>
        <taxon>Pezizomycotina</taxon>
        <taxon>Dothideomycetes</taxon>
        <taxon>Dothideomycetes incertae sedis</taxon>
        <taxon>Coniosporium</taxon>
    </lineage>
</organism>
<name>A0ACC3DCX6_9PEZI</name>
<sequence length="281" mass="32371">MFANLAYRPKRTLSQMTSVDASISWSISGTEPNNEQSLSFTAVPLYDRPKIELKPRLSKTKAASDTHKWLNTREKADGKEREAVDSMMPILPFDMSDEDYYDNIISLSKHRNKISRAMSPTLVRIAFVFSIDKDNSFNDKFISTRAKRHAIEEKYKSEISVSDLELYYMLACKEAEDLPDIFSDREYYMKLWYEDSGNLPHVDDAKIKALQDLMEAKGALIADYLRREETQVDCDLVQEDVANLGLDAEADQEMNNKGSDEDIDEQDDYPIVELRKQYEAL</sequence>
<dbReference type="Proteomes" id="UP001186974">
    <property type="component" value="Unassembled WGS sequence"/>
</dbReference>
<dbReference type="EMBL" id="JAWDJW010006336">
    <property type="protein sequence ID" value="KAK3065430.1"/>
    <property type="molecule type" value="Genomic_DNA"/>
</dbReference>
<comment type="caution">
    <text evidence="1">The sequence shown here is derived from an EMBL/GenBank/DDBJ whole genome shotgun (WGS) entry which is preliminary data.</text>
</comment>
<evidence type="ECO:0000313" key="2">
    <source>
        <dbReference type="Proteomes" id="UP001186974"/>
    </source>
</evidence>
<evidence type="ECO:0000313" key="1">
    <source>
        <dbReference type="EMBL" id="KAK3065430.1"/>
    </source>
</evidence>
<keyword evidence="2" id="KW-1185">Reference proteome</keyword>
<gene>
    <name evidence="1" type="ORF">LTS18_009273</name>
</gene>
<proteinExistence type="predicted"/>
<reference evidence="1" key="1">
    <citation type="submission" date="2024-09" db="EMBL/GenBank/DDBJ databases">
        <title>Black Yeasts Isolated from many extreme environments.</title>
        <authorList>
            <person name="Coleine C."/>
            <person name="Stajich J.E."/>
            <person name="Selbmann L."/>
        </authorList>
    </citation>
    <scope>NUCLEOTIDE SEQUENCE</scope>
    <source>
        <strain evidence="1">CCFEE 5737</strain>
    </source>
</reference>
<accession>A0ACC3DCX6</accession>